<feature type="compositionally biased region" description="Acidic residues" evidence="1">
    <location>
        <begin position="91"/>
        <end position="100"/>
    </location>
</feature>
<feature type="compositionally biased region" description="Acidic residues" evidence="1">
    <location>
        <begin position="498"/>
        <end position="520"/>
    </location>
</feature>
<dbReference type="EMBL" id="JAOQAZ010000030">
    <property type="protein sequence ID" value="KAJ4250494.1"/>
    <property type="molecule type" value="Genomic_DNA"/>
</dbReference>
<feature type="region of interest" description="Disordered" evidence="1">
    <location>
        <begin position="473"/>
        <end position="520"/>
    </location>
</feature>
<evidence type="ECO:0000313" key="3">
    <source>
        <dbReference type="Proteomes" id="UP001152049"/>
    </source>
</evidence>
<gene>
    <name evidence="2" type="ORF">NW762_011748</name>
</gene>
<evidence type="ECO:0000313" key="2">
    <source>
        <dbReference type="EMBL" id="KAJ4250494.1"/>
    </source>
</evidence>
<comment type="caution">
    <text evidence="2">The sequence shown here is derived from an EMBL/GenBank/DDBJ whole genome shotgun (WGS) entry which is preliminary data.</text>
</comment>
<name>A0A9W8RNK5_9HYPO</name>
<feature type="region of interest" description="Disordered" evidence="1">
    <location>
        <begin position="1"/>
        <end position="113"/>
    </location>
</feature>
<dbReference type="OrthoDB" id="5413827at2759"/>
<feature type="compositionally biased region" description="Low complexity" evidence="1">
    <location>
        <begin position="136"/>
        <end position="154"/>
    </location>
</feature>
<feature type="compositionally biased region" description="Basic and acidic residues" evidence="1">
    <location>
        <begin position="61"/>
        <end position="73"/>
    </location>
</feature>
<evidence type="ECO:0000256" key="1">
    <source>
        <dbReference type="SAM" id="MobiDB-lite"/>
    </source>
</evidence>
<feature type="compositionally biased region" description="Acidic residues" evidence="1">
    <location>
        <begin position="481"/>
        <end position="491"/>
    </location>
</feature>
<feature type="compositionally biased region" description="Polar residues" evidence="1">
    <location>
        <begin position="21"/>
        <end position="43"/>
    </location>
</feature>
<dbReference type="Proteomes" id="UP001152049">
    <property type="component" value="Unassembled WGS sequence"/>
</dbReference>
<dbReference type="AlphaFoldDB" id="A0A9W8RNK5"/>
<proteinExistence type="predicted"/>
<accession>A0A9W8RNK5</accession>
<reference evidence="2" key="1">
    <citation type="submission" date="2022-09" db="EMBL/GenBank/DDBJ databases">
        <title>Fusarium specimens isolated from Avocado Roots.</title>
        <authorList>
            <person name="Stajich J."/>
            <person name="Roper C."/>
            <person name="Heimlech-Rivalta G."/>
        </authorList>
    </citation>
    <scope>NUCLEOTIDE SEQUENCE</scope>
    <source>
        <strain evidence="2">CF00136</strain>
    </source>
</reference>
<feature type="region of interest" description="Disordered" evidence="1">
    <location>
        <begin position="136"/>
        <end position="168"/>
    </location>
</feature>
<feature type="compositionally biased region" description="Basic residues" evidence="1">
    <location>
        <begin position="7"/>
        <end position="19"/>
    </location>
</feature>
<organism evidence="2 3">
    <name type="scientific">Fusarium torreyae</name>
    <dbReference type="NCBI Taxonomy" id="1237075"/>
    <lineage>
        <taxon>Eukaryota</taxon>
        <taxon>Fungi</taxon>
        <taxon>Dikarya</taxon>
        <taxon>Ascomycota</taxon>
        <taxon>Pezizomycotina</taxon>
        <taxon>Sordariomycetes</taxon>
        <taxon>Hypocreomycetidae</taxon>
        <taxon>Hypocreales</taxon>
        <taxon>Nectriaceae</taxon>
        <taxon>Fusarium</taxon>
    </lineage>
</organism>
<keyword evidence="3" id="KW-1185">Reference proteome</keyword>
<sequence>MAPSRTVRGRIRQKMKVKANARTNQSRKISVNSSGIKRNSTTVKNDRIKKRHKSQPSQSRQKVEAPLLKDFKKPYGIPKGQFAWGPREPSPEEESFDEEETARPPSVPNAFHRYGRSGREANIMMRAFNINLLPVSGPSRSPSPDFSDSFDSPTPEQPVVPRKKHKQKNAEPCGLMILPAEVREEIYRGLLVSHKPIPVYDGWKRVYQREKPGLHINILMVSQTIFMEASGVLYGENTFLYRLRDMPGRSMQMFNVQGLADHDLYAPGPDDEEYVHESFFRPPFEPAHEPGTINIDKYARYFRYITVQADHNRYSADTQEFMATAIKTFAQAPGKTNIHTLSIVISPRYMDGKFTFINFFEPNSDLVMALKAVCCEVLRIRIWNKFLNDGMGSPCTELVLRAHQLRFIKNLEQQKLEGEGESELKKVDIWNGDIKMHRFRFKRLCDINKRLARLKSSVLKACKKHVQGHIIKQRDVKDAQGGEDEDEEEEGFYFGPYEEGESQDEEIPSDNEDDSDFEPV</sequence>
<protein>
    <submittedName>
        <fullName evidence="2">Uncharacterized protein</fullName>
    </submittedName>
</protein>